<evidence type="ECO:0008006" key="3">
    <source>
        <dbReference type="Google" id="ProtNLM"/>
    </source>
</evidence>
<comment type="caution">
    <text evidence="1">The sequence shown here is derived from an EMBL/GenBank/DDBJ whole genome shotgun (WGS) entry which is preliminary data.</text>
</comment>
<dbReference type="EMBL" id="JAMQAW010000125">
    <property type="protein sequence ID" value="MCM2394391.1"/>
    <property type="molecule type" value="Genomic_DNA"/>
</dbReference>
<dbReference type="Proteomes" id="UP001431429">
    <property type="component" value="Unassembled WGS sequence"/>
</dbReference>
<gene>
    <name evidence="1" type="ORF">NBG84_40030</name>
</gene>
<protein>
    <recommendedName>
        <fullName evidence="3">4Fe-4S Wbl-type domain-containing protein</fullName>
    </recommendedName>
</protein>
<accession>A0ABT0V4T5</accession>
<evidence type="ECO:0000313" key="2">
    <source>
        <dbReference type="Proteomes" id="UP001431429"/>
    </source>
</evidence>
<proteinExistence type="predicted"/>
<evidence type="ECO:0000313" key="1">
    <source>
        <dbReference type="EMBL" id="MCM2394391.1"/>
    </source>
</evidence>
<dbReference type="RefSeq" id="WP_250924666.1">
    <property type="nucleotide sequence ID" value="NZ_JAMQAW010000125.1"/>
</dbReference>
<reference evidence="1" key="1">
    <citation type="submission" date="2022-06" db="EMBL/GenBank/DDBJ databases">
        <title>Genome public.</title>
        <authorList>
            <person name="Sun Q."/>
        </authorList>
    </citation>
    <scope>NUCLEOTIDE SEQUENCE</scope>
    <source>
        <strain evidence="1">CWNU-1</strain>
    </source>
</reference>
<name>A0ABT0V4T5_9ACTN</name>
<organism evidence="1 2">
    <name type="scientific">Streptomyces albipurpureus</name>
    <dbReference type="NCBI Taxonomy" id="2897419"/>
    <lineage>
        <taxon>Bacteria</taxon>
        <taxon>Bacillati</taxon>
        <taxon>Actinomycetota</taxon>
        <taxon>Actinomycetes</taxon>
        <taxon>Kitasatosporales</taxon>
        <taxon>Streptomycetaceae</taxon>
        <taxon>Streptomyces</taxon>
    </lineage>
</organism>
<sequence length="96" mass="10273">MTTPQTKSQAAPETVSEPRTVMTRRNRRTRTAVKTVLGSRHGIAACTDNRDLFDAAENYSPAPAIRTEAAAICDTCPLKASCGFRVTTRTLSGASS</sequence>
<keyword evidence="2" id="KW-1185">Reference proteome</keyword>